<sequence length="206" mass="23014">MAQMGRPRNFDRSEAVERAMLLFWEHGYESTSLTRLREGIGGISAASFYAAFDSKEALFKEVVDRYVASYGQVTRPLWNDAMPPRKALEQALRNSARMQTDRKHPQGCLLVVAANTCSPENSHIQALLAKERARTRNGMRYCLARARQCGDLSPAKDVGTLTAVYDTFLFGITTQARDRTPLAALERAVAEVMTLWDDPESAHAET</sequence>
<evidence type="ECO:0000256" key="3">
    <source>
        <dbReference type="ARBA" id="ARBA00023163"/>
    </source>
</evidence>
<gene>
    <name evidence="6" type="ORF">XhyaCFBP1156_08640</name>
</gene>
<dbReference type="SUPFAM" id="SSF46689">
    <property type="entry name" value="Homeodomain-like"/>
    <property type="match status" value="1"/>
</dbReference>
<name>A0A2S7EXF8_9XANT</name>
<dbReference type="InterPro" id="IPR001647">
    <property type="entry name" value="HTH_TetR"/>
</dbReference>
<dbReference type="PANTHER" id="PTHR47506">
    <property type="entry name" value="TRANSCRIPTIONAL REGULATORY PROTEIN"/>
    <property type="match status" value="1"/>
</dbReference>
<dbReference type="Proteomes" id="UP000238261">
    <property type="component" value="Unassembled WGS sequence"/>
</dbReference>
<evidence type="ECO:0000256" key="2">
    <source>
        <dbReference type="ARBA" id="ARBA00023125"/>
    </source>
</evidence>
<protein>
    <submittedName>
        <fullName evidence="6">TetR family transcriptional regulator</fullName>
    </submittedName>
</protein>
<feature type="domain" description="HTH tetR-type" evidence="5">
    <location>
        <begin position="9"/>
        <end position="70"/>
    </location>
</feature>
<dbReference type="Gene3D" id="1.10.357.10">
    <property type="entry name" value="Tetracycline Repressor, domain 2"/>
    <property type="match status" value="1"/>
</dbReference>
<evidence type="ECO:0000313" key="7">
    <source>
        <dbReference type="Proteomes" id="UP000238261"/>
    </source>
</evidence>
<evidence type="ECO:0000259" key="5">
    <source>
        <dbReference type="PROSITE" id="PS50977"/>
    </source>
</evidence>
<comment type="caution">
    <text evidence="6">The sequence shown here is derived from an EMBL/GenBank/DDBJ whole genome shotgun (WGS) entry which is preliminary data.</text>
</comment>
<dbReference type="PROSITE" id="PS50977">
    <property type="entry name" value="HTH_TETR_2"/>
    <property type="match status" value="1"/>
</dbReference>
<organism evidence="6 7">
    <name type="scientific">Xanthomonas hyacinthi</name>
    <dbReference type="NCBI Taxonomy" id="56455"/>
    <lineage>
        <taxon>Bacteria</taxon>
        <taxon>Pseudomonadati</taxon>
        <taxon>Pseudomonadota</taxon>
        <taxon>Gammaproteobacteria</taxon>
        <taxon>Lysobacterales</taxon>
        <taxon>Lysobacteraceae</taxon>
        <taxon>Xanthomonas</taxon>
    </lineage>
</organism>
<accession>A0A2S7EXF8</accession>
<dbReference type="AlphaFoldDB" id="A0A2S7EXF8"/>
<dbReference type="Gene3D" id="1.10.10.60">
    <property type="entry name" value="Homeodomain-like"/>
    <property type="match status" value="1"/>
</dbReference>
<evidence type="ECO:0000313" key="6">
    <source>
        <dbReference type="EMBL" id="PPU97850.1"/>
    </source>
</evidence>
<dbReference type="EMBL" id="MDEG01000006">
    <property type="protein sequence ID" value="PPU97850.1"/>
    <property type="molecule type" value="Genomic_DNA"/>
</dbReference>
<dbReference type="OrthoDB" id="270177at2"/>
<dbReference type="PANTHER" id="PTHR47506:SF1">
    <property type="entry name" value="HTH-TYPE TRANSCRIPTIONAL REGULATOR YJDC"/>
    <property type="match status" value="1"/>
</dbReference>
<keyword evidence="7" id="KW-1185">Reference proteome</keyword>
<dbReference type="Pfam" id="PF00440">
    <property type="entry name" value="TetR_N"/>
    <property type="match status" value="1"/>
</dbReference>
<reference evidence="7" key="1">
    <citation type="submission" date="2016-08" db="EMBL/GenBank/DDBJ databases">
        <authorList>
            <person name="Merda D."/>
            <person name="Briand M."/>
            <person name="Taghouti G."/>
            <person name="Carrere S."/>
            <person name="Gouzy J."/>
            <person name="Portier P."/>
            <person name="Jacques M.-A."/>
            <person name="Fischer-Le Saux M."/>
        </authorList>
    </citation>
    <scope>NUCLEOTIDE SEQUENCE [LARGE SCALE GENOMIC DNA]</scope>
    <source>
        <strain evidence="7">CFBP1156</strain>
    </source>
</reference>
<keyword evidence="3" id="KW-0804">Transcription</keyword>
<feature type="DNA-binding region" description="H-T-H motif" evidence="4">
    <location>
        <begin position="33"/>
        <end position="52"/>
    </location>
</feature>
<dbReference type="InterPro" id="IPR009057">
    <property type="entry name" value="Homeodomain-like_sf"/>
</dbReference>
<evidence type="ECO:0000256" key="4">
    <source>
        <dbReference type="PROSITE-ProRule" id="PRU00335"/>
    </source>
</evidence>
<proteinExistence type="predicted"/>
<keyword evidence="1" id="KW-0805">Transcription regulation</keyword>
<dbReference type="InterPro" id="IPR036271">
    <property type="entry name" value="Tet_transcr_reg_TetR-rel_C_sf"/>
</dbReference>
<dbReference type="GO" id="GO:0003677">
    <property type="term" value="F:DNA binding"/>
    <property type="evidence" value="ECO:0007669"/>
    <property type="project" value="UniProtKB-UniRule"/>
</dbReference>
<evidence type="ECO:0000256" key="1">
    <source>
        <dbReference type="ARBA" id="ARBA00023015"/>
    </source>
</evidence>
<dbReference type="SUPFAM" id="SSF48498">
    <property type="entry name" value="Tetracyclin repressor-like, C-terminal domain"/>
    <property type="match status" value="1"/>
</dbReference>
<keyword evidence="2 4" id="KW-0238">DNA-binding</keyword>